<dbReference type="Proteomes" id="UP000326924">
    <property type="component" value="Unassembled WGS sequence"/>
</dbReference>
<comment type="caution">
    <text evidence="2">The sequence shown here is derived from an EMBL/GenBank/DDBJ whole genome shotgun (WGS) entry which is preliminary data.</text>
</comment>
<feature type="compositionally biased region" description="Basic and acidic residues" evidence="1">
    <location>
        <begin position="202"/>
        <end position="225"/>
    </location>
</feature>
<reference evidence="2 3" key="1">
    <citation type="submission" date="2019-09" db="EMBL/GenBank/DDBJ databases">
        <title>Draft genome of the ectomycorrhizal ascomycete Sphaerosporella brunnea.</title>
        <authorList>
            <consortium name="DOE Joint Genome Institute"/>
            <person name="Benucci G.M."/>
            <person name="Marozzi G."/>
            <person name="Antonielli L."/>
            <person name="Sanchez S."/>
            <person name="Marco P."/>
            <person name="Wang X."/>
            <person name="Falini L.B."/>
            <person name="Barry K."/>
            <person name="Haridas S."/>
            <person name="Lipzen A."/>
            <person name="Labutti K."/>
            <person name="Grigoriev I.V."/>
            <person name="Murat C."/>
            <person name="Martin F."/>
            <person name="Albertini E."/>
            <person name="Donnini D."/>
            <person name="Bonito G."/>
        </authorList>
    </citation>
    <scope>NUCLEOTIDE SEQUENCE [LARGE SCALE GENOMIC DNA]</scope>
    <source>
        <strain evidence="2 3">Sb_GMNB300</strain>
    </source>
</reference>
<organism evidence="2 3">
    <name type="scientific">Sphaerosporella brunnea</name>
    <dbReference type="NCBI Taxonomy" id="1250544"/>
    <lineage>
        <taxon>Eukaryota</taxon>
        <taxon>Fungi</taxon>
        <taxon>Dikarya</taxon>
        <taxon>Ascomycota</taxon>
        <taxon>Pezizomycotina</taxon>
        <taxon>Pezizomycetes</taxon>
        <taxon>Pezizales</taxon>
        <taxon>Pyronemataceae</taxon>
        <taxon>Sphaerosporella</taxon>
    </lineage>
</organism>
<gene>
    <name evidence="2" type="ORF">FN846DRAFT_431626</name>
</gene>
<dbReference type="InParanoid" id="A0A5J5EF13"/>
<keyword evidence="3" id="KW-1185">Reference proteome</keyword>
<evidence type="ECO:0000256" key="1">
    <source>
        <dbReference type="SAM" id="MobiDB-lite"/>
    </source>
</evidence>
<protein>
    <submittedName>
        <fullName evidence="2">Uncharacterized protein</fullName>
    </submittedName>
</protein>
<accession>A0A5J5EF13</accession>
<proteinExistence type="predicted"/>
<feature type="region of interest" description="Disordered" evidence="1">
    <location>
        <begin position="174"/>
        <end position="225"/>
    </location>
</feature>
<feature type="compositionally biased region" description="Basic and acidic residues" evidence="1">
    <location>
        <begin position="174"/>
        <end position="191"/>
    </location>
</feature>
<feature type="region of interest" description="Disordered" evidence="1">
    <location>
        <begin position="129"/>
        <end position="149"/>
    </location>
</feature>
<feature type="region of interest" description="Disordered" evidence="1">
    <location>
        <begin position="42"/>
        <end position="71"/>
    </location>
</feature>
<evidence type="ECO:0000313" key="2">
    <source>
        <dbReference type="EMBL" id="KAA8894265.1"/>
    </source>
</evidence>
<sequence length="225" mass="25489">MVRIGGENCFGMFLFLFWPGTRFQRFWMIRCIAWFRFRTSHPSGLAHRSGKPVNTRSAHDRGDRTTKNRSRSTLPNWYLRGICDTDLQLSNAVSIAAGDNLNSFPSFSAPFPFYFHQPKIPNFPGSCAMDRRRGAQGSPTVEDGDRARKRRKQSVSACCLVVDAGAVVGVGGRSENRVNHRRPTDANEKLWRQGVGSGGLLRKAEERERKRERAGREREELESNS</sequence>
<evidence type="ECO:0000313" key="3">
    <source>
        <dbReference type="Proteomes" id="UP000326924"/>
    </source>
</evidence>
<name>A0A5J5EF13_9PEZI</name>
<dbReference type="AlphaFoldDB" id="A0A5J5EF13"/>
<feature type="compositionally biased region" description="Basic and acidic residues" evidence="1">
    <location>
        <begin position="57"/>
        <end position="66"/>
    </location>
</feature>
<dbReference type="EMBL" id="VXIS01000353">
    <property type="protein sequence ID" value="KAA8894265.1"/>
    <property type="molecule type" value="Genomic_DNA"/>
</dbReference>